<dbReference type="Proteomes" id="UP000195402">
    <property type="component" value="Unassembled WGS sequence"/>
</dbReference>
<sequence>MLLFYFPAANEYEGKSRVTKLASGDDLDDDFMVEDMNNGNKNTSSGSDANSVSLGVQIEKNIVVKPKKQGPKVVNFLG</sequence>
<gene>
    <name evidence="2" type="ORF">BVC80_1523g2</name>
</gene>
<evidence type="ECO:0000313" key="3">
    <source>
        <dbReference type="Proteomes" id="UP000195402"/>
    </source>
</evidence>
<proteinExistence type="predicted"/>
<keyword evidence="3" id="KW-1185">Reference proteome</keyword>
<accession>A0A200PMW2</accession>
<reference evidence="2 3" key="1">
    <citation type="journal article" date="2017" name="Mol. Plant">
        <title>The Genome of Medicinal Plant Macleaya cordata Provides New Insights into Benzylisoquinoline Alkaloids Metabolism.</title>
        <authorList>
            <person name="Liu X."/>
            <person name="Liu Y."/>
            <person name="Huang P."/>
            <person name="Ma Y."/>
            <person name="Qing Z."/>
            <person name="Tang Q."/>
            <person name="Cao H."/>
            <person name="Cheng P."/>
            <person name="Zheng Y."/>
            <person name="Yuan Z."/>
            <person name="Zhou Y."/>
            <person name="Liu J."/>
            <person name="Tang Z."/>
            <person name="Zhuo Y."/>
            <person name="Zhang Y."/>
            <person name="Yu L."/>
            <person name="Huang J."/>
            <person name="Yang P."/>
            <person name="Peng Q."/>
            <person name="Zhang J."/>
            <person name="Jiang W."/>
            <person name="Zhang Z."/>
            <person name="Lin K."/>
            <person name="Ro D.K."/>
            <person name="Chen X."/>
            <person name="Xiong X."/>
            <person name="Shang Y."/>
            <person name="Huang S."/>
            <person name="Zeng J."/>
        </authorList>
    </citation>
    <scope>NUCLEOTIDE SEQUENCE [LARGE SCALE GENOMIC DNA]</scope>
    <source>
        <strain evidence="3">cv. BLH2017</strain>
        <tissue evidence="2">Root</tissue>
    </source>
</reference>
<name>A0A200PMW2_MACCD</name>
<dbReference type="InParanoid" id="A0A200PMW2"/>
<dbReference type="EMBL" id="MVGT01004414">
    <property type="protein sequence ID" value="OUZ99549.1"/>
    <property type="molecule type" value="Genomic_DNA"/>
</dbReference>
<organism evidence="2 3">
    <name type="scientific">Macleaya cordata</name>
    <name type="common">Five-seeded plume-poppy</name>
    <name type="synonym">Bocconia cordata</name>
    <dbReference type="NCBI Taxonomy" id="56857"/>
    <lineage>
        <taxon>Eukaryota</taxon>
        <taxon>Viridiplantae</taxon>
        <taxon>Streptophyta</taxon>
        <taxon>Embryophyta</taxon>
        <taxon>Tracheophyta</taxon>
        <taxon>Spermatophyta</taxon>
        <taxon>Magnoliopsida</taxon>
        <taxon>Ranunculales</taxon>
        <taxon>Papaveraceae</taxon>
        <taxon>Papaveroideae</taxon>
        <taxon>Macleaya</taxon>
    </lineage>
</organism>
<comment type="caution">
    <text evidence="2">The sequence shown here is derived from an EMBL/GenBank/DDBJ whole genome shotgun (WGS) entry which is preliminary data.</text>
</comment>
<feature type="region of interest" description="Disordered" evidence="1">
    <location>
        <begin position="31"/>
        <end position="50"/>
    </location>
</feature>
<feature type="compositionally biased region" description="Polar residues" evidence="1">
    <location>
        <begin position="37"/>
        <end position="50"/>
    </location>
</feature>
<dbReference type="STRING" id="56857.A0A200PMW2"/>
<evidence type="ECO:0000313" key="2">
    <source>
        <dbReference type="EMBL" id="OUZ99549.1"/>
    </source>
</evidence>
<evidence type="ECO:0000256" key="1">
    <source>
        <dbReference type="SAM" id="MobiDB-lite"/>
    </source>
</evidence>
<dbReference type="AlphaFoldDB" id="A0A200PMW2"/>
<protein>
    <submittedName>
        <fullName evidence="2">Uncharacterized protein</fullName>
    </submittedName>
</protein>